<dbReference type="AlphaFoldDB" id="A0AAD9H325"/>
<organism evidence="1 2">
    <name type="scientific">Colletotrichum zoysiae</name>
    <dbReference type="NCBI Taxonomy" id="1216348"/>
    <lineage>
        <taxon>Eukaryota</taxon>
        <taxon>Fungi</taxon>
        <taxon>Dikarya</taxon>
        <taxon>Ascomycota</taxon>
        <taxon>Pezizomycotina</taxon>
        <taxon>Sordariomycetes</taxon>
        <taxon>Hypocreomycetidae</taxon>
        <taxon>Glomerellales</taxon>
        <taxon>Glomerellaceae</taxon>
        <taxon>Colletotrichum</taxon>
        <taxon>Colletotrichum graminicola species complex</taxon>
    </lineage>
</organism>
<reference evidence="1" key="1">
    <citation type="submission" date="2021-06" db="EMBL/GenBank/DDBJ databases">
        <title>Comparative genomics, transcriptomics and evolutionary studies reveal genomic signatures of adaptation to plant cell wall in hemibiotrophic fungi.</title>
        <authorList>
            <consortium name="DOE Joint Genome Institute"/>
            <person name="Baroncelli R."/>
            <person name="Diaz J.F."/>
            <person name="Benocci T."/>
            <person name="Peng M."/>
            <person name="Battaglia E."/>
            <person name="Haridas S."/>
            <person name="Andreopoulos W."/>
            <person name="Labutti K."/>
            <person name="Pangilinan J."/>
            <person name="Floch G.L."/>
            <person name="Makela M.R."/>
            <person name="Henrissat B."/>
            <person name="Grigoriev I.V."/>
            <person name="Crouch J.A."/>
            <person name="De Vries R.P."/>
            <person name="Sukno S.A."/>
            <person name="Thon M.R."/>
        </authorList>
    </citation>
    <scope>NUCLEOTIDE SEQUENCE</scope>
    <source>
        <strain evidence="1">MAFF235873</strain>
    </source>
</reference>
<name>A0AAD9H325_9PEZI</name>
<keyword evidence="2" id="KW-1185">Reference proteome</keyword>
<sequence length="181" mass="19690">MTVYLVGDGAQVAPPLPRIGPCMRWMALLCSALFFSPLCRREMLSSLTETLFPLNLERKGRRIMPAAASGLSLSLVVSASVDNGELCLRTRSNLGDGAEACLANQATTTQDGGHARCVQPHPFCVLSVFAVACPVQLAGWLRIGKSQQQQQQQRAGRKKDHHHADGWIYNVLPFPDGPRVP</sequence>
<protein>
    <submittedName>
        <fullName evidence="1">Uncharacterized protein</fullName>
    </submittedName>
</protein>
<dbReference type="Proteomes" id="UP001232148">
    <property type="component" value="Unassembled WGS sequence"/>
</dbReference>
<dbReference type="EMBL" id="MU843116">
    <property type="protein sequence ID" value="KAK2021310.1"/>
    <property type="molecule type" value="Genomic_DNA"/>
</dbReference>
<evidence type="ECO:0000313" key="2">
    <source>
        <dbReference type="Proteomes" id="UP001232148"/>
    </source>
</evidence>
<evidence type="ECO:0000313" key="1">
    <source>
        <dbReference type="EMBL" id="KAK2021310.1"/>
    </source>
</evidence>
<comment type="caution">
    <text evidence="1">The sequence shown here is derived from an EMBL/GenBank/DDBJ whole genome shotgun (WGS) entry which is preliminary data.</text>
</comment>
<gene>
    <name evidence="1" type="ORF">LX32DRAFT_260997</name>
</gene>
<proteinExistence type="predicted"/>
<accession>A0AAD9H325</accession>